<dbReference type="Gene3D" id="3.40.50.2000">
    <property type="entry name" value="Glycogen Phosphorylase B"/>
    <property type="match status" value="1"/>
</dbReference>
<feature type="non-terminal residue" evidence="2">
    <location>
        <position position="121"/>
    </location>
</feature>
<gene>
    <name evidence="2" type="ORF">COT77_02750</name>
</gene>
<evidence type="ECO:0000313" key="3">
    <source>
        <dbReference type="Proteomes" id="UP000228596"/>
    </source>
</evidence>
<accession>A0A2M6WWJ0</accession>
<dbReference type="Proteomes" id="UP000228596">
    <property type="component" value="Unassembled WGS sequence"/>
</dbReference>
<reference evidence="3" key="1">
    <citation type="submission" date="2017-09" db="EMBL/GenBank/DDBJ databases">
        <title>Depth-based differentiation of microbial function through sediment-hosted aquifers and enrichment of novel symbionts in the deep terrestrial subsurface.</title>
        <authorList>
            <person name="Probst A.J."/>
            <person name="Ladd B."/>
            <person name="Jarett J.K."/>
            <person name="Geller-Mcgrath D.E."/>
            <person name="Sieber C.M.K."/>
            <person name="Emerson J.B."/>
            <person name="Anantharaman K."/>
            <person name="Thomas B.C."/>
            <person name="Malmstrom R."/>
            <person name="Stieglmeier M."/>
            <person name="Klingl A."/>
            <person name="Woyke T."/>
            <person name="Ryan C.M."/>
            <person name="Banfield J.F."/>
        </authorList>
    </citation>
    <scope>NUCLEOTIDE SEQUENCE [LARGE SCALE GENOMIC DNA]</scope>
</reference>
<organism evidence="2 3">
    <name type="scientific">Candidatus Berkelbacteria bacterium CG10_big_fil_rev_8_21_14_0_10_41_12</name>
    <dbReference type="NCBI Taxonomy" id="1974513"/>
    <lineage>
        <taxon>Bacteria</taxon>
        <taxon>Candidatus Berkelbacteria</taxon>
    </lineage>
</organism>
<proteinExistence type="predicted"/>
<protein>
    <recommendedName>
        <fullName evidence="1">Glycosyltransferase subfamily 4-like N-terminal domain-containing protein</fullName>
    </recommendedName>
</protein>
<dbReference type="EMBL" id="PEZV01000030">
    <property type="protein sequence ID" value="PIT97164.1"/>
    <property type="molecule type" value="Genomic_DNA"/>
</dbReference>
<dbReference type="Pfam" id="PF13439">
    <property type="entry name" value="Glyco_transf_4"/>
    <property type="match status" value="1"/>
</dbReference>
<evidence type="ECO:0000259" key="1">
    <source>
        <dbReference type="Pfam" id="PF13439"/>
    </source>
</evidence>
<sequence>MKKVALITGDSSLSGAPKHILRLAVNLKERGWEVLVILPPGPLVKQLDEAGISHKQIGMGNGIDRKAYHKIRRQTSIFDPDVVHCHGMRGGLLGRLATRKMKVPVIYTEHLWTKHYHLSNP</sequence>
<dbReference type="SUPFAM" id="SSF53756">
    <property type="entry name" value="UDP-Glycosyltransferase/glycogen phosphorylase"/>
    <property type="match status" value="1"/>
</dbReference>
<dbReference type="InterPro" id="IPR028098">
    <property type="entry name" value="Glyco_trans_4-like_N"/>
</dbReference>
<feature type="domain" description="Glycosyltransferase subfamily 4-like N-terminal" evidence="1">
    <location>
        <begin position="14"/>
        <end position="115"/>
    </location>
</feature>
<comment type="caution">
    <text evidence="2">The sequence shown here is derived from an EMBL/GenBank/DDBJ whole genome shotgun (WGS) entry which is preliminary data.</text>
</comment>
<evidence type="ECO:0000313" key="2">
    <source>
        <dbReference type="EMBL" id="PIT97164.1"/>
    </source>
</evidence>
<name>A0A2M6WWJ0_9BACT</name>
<dbReference type="AlphaFoldDB" id="A0A2M6WWJ0"/>